<accession>A0ABV6PBB0</accession>
<keyword evidence="4" id="KW-0560">Oxidoreductase</keyword>
<comment type="caution">
    <text evidence="7">The sequence shown here is derived from an EMBL/GenBank/DDBJ whole genome shotgun (WGS) entry which is preliminary data.</text>
</comment>
<reference evidence="7 8" key="1">
    <citation type="submission" date="2024-09" db="EMBL/GenBank/DDBJ databases">
        <authorList>
            <person name="Sun Q."/>
            <person name="Mori K."/>
        </authorList>
    </citation>
    <scope>NUCLEOTIDE SEQUENCE [LARGE SCALE GENOMIC DNA]</scope>
    <source>
        <strain evidence="7 8">NCAIM B.02604</strain>
    </source>
</reference>
<keyword evidence="8" id="KW-1185">Reference proteome</keyword>
<dbReference type="InterPro" id="IPR028202">
    <property type="entry name" value="Reductase_C"/>
</dbReference>
<dbReference type="InterPro" id="IPR023753">
    <property type="entry name" value="FAD/NAD-binding_dom"/>
</dbReference>
<dbReference type="Gene3D" id="3.50.50.60">
    <property type="entry name" value="FAD/NAD(P)-binding domain"/>
    <property type="match status" value="2"/>
</dbReference>
<comment type="cofactor">
    <cofactor evidence="1">
        <name>FAD</name>
        <dbReference type="ChEBI" id="CHEBI:57692"/>
    </cofactor>
</comment>
<dbReference type="PANTHER" id="PTHR43557">
    <property type="entry name" value="APOPTOSIS-INDUCING FACTOR 1"/>
    <property type="match status" value="1"/>
</dbReference>
<dbReference type="SUPFAM" id="SSF55424">
    <property type="entry name" value="FAD/NAD-linked reductases, dimerisation (C-terminal) domain"/>
    <property type="match status" value="1"/>
</dbReference>
<gene>
    <name evidence="7" type="ORF">ACFFFR_08420</name>
</gene>
<dbReference type="InterPro" id="IPR036188">
    <property type="entry name" value="FAD/NAD-bd_sf"/>
</dbReference>
<dbReference type="RefSeq" id="WP_377459532.1">
    <property type="nucleotide sequence ID" value="NZ_JBHLUB010000030.1"/>
</dbReference>
<evidence type="ECO:0000256" key="4">
    <source>
        <dbReference type="ARBA" id="ARBA00023002"/>
    </source>
</evidence>
<name>A0ABV6PBB0_9MICC</name>
<feature type="domain" description="FAD/NAD(P)-binding" evidence="5">
    <location>
        <begin position="10"/>
        <end position="309"/>
    </location>
</feature>
<dbReference type="Pfam" id="PF07992">
    <property type="entry name" value="Pyr_redox_2"/>
    <property type="match status" value="1"/>
</dbReference>
<evidence type="ECO:0000256" key="2">
    <source>
        <dbReference type="ARBA" id="ARBA00022630"/>
    </source>
</evidence>
<organism evidence="7 8">
    <name type="scientific">Micrococcoides hystricis</name>
    <dbReference type="NCBI Taxonomy" id="1572761"/>
    <lineage>
        <taxon>Bacteria</taxon>
        <taxon>Bacillati</taxon>
        <taxon>Actinomycetota</taxon>
        <taxon>Actinomycetes</taxon>
        <taxon>Micrococcales</taxon>
        <taxon>Micrococcaceae</taxon>
        <taxon>Micrococcoides</taxon>
    </lineage>
</organism>
<sequence>MTQPHVNPASILFIGGGLSAQTALKALRDGGYTGALAVIDPEGTPYDRPPLSKDYLLGTKSAEELALAAEGWHAEHDVDVITGTAEHVDFGHDEADPVTVTLTDGSTQQAEAVVFSAGGRARPLPIPGGEHAKVLRTKADADELRTLIQEAENSRLVIIGAGLIGAETASSALSLGATVALVDPLDPPLVPAVGQELAEKLHAMHATKGIDVYAGLTHEITEAEDGLVVHLADGTQLPADIVLAGIGIIPNTALAEEAGLEVENGIIVDEHQRTSHAQAFAIGDVCRKRNAVGELANRTEHWEAAMNDGANVAATLLGQDLPKHSAPWFWSDRHGVHVEGVGSMTAEGTTVLRESDDATIAFRLNEDNVLIGATAVDGGIAVRAARRLIDKGKQVDPAQLADPSVDLRKLAR</sequence>
<keyword evidence="2" id="KW-0285">Flavoprotein</keyword>
<dbReference type="InterPro" id="IPR050446">
    <property type="entry name" value="FAD-oxidoreductase/Apoptosis"/>
</dbReference>
<dbReference type="SUPFAM" id="SSF51905">
    <property type="entry name" value="FAD/NAD(P)-binding domain"/>
    <property type="match status" value="2"/>
</dbReference>
<keyword evidence="3" id="KW-0274">FAD</keyword>
<dbReference type="Gene3D" id="3.30.390.30">
    <property type="match status" value="1"/>
</dbReference>
<evidence type="ECO:0000259" key="5">
    <source>
        <dbReference type="Pfam" id="PF07992"/>
    </source>
</evidence>
<evidence type="ECO:0000256" key="3">
    <source>
        <dbReference type="ARBA" id="ARBA00022827"/>
    </source>
</evidence>
<dbReference type="EMBL" id="JBHLUB010000030">
    <property type="protein sequence ID" value="MFC0582402.1"/>
    <property type="molecule type" value="Genomic_DNA"/>
</dbReference>
<feature type="domain" description="Reductase C-terminal" evidence="6">
    <location>
        <begin position="328"/>
        <end position="411"/>
    </location>
</feature>
<evidence type="ECO:0000259" key="6">
    <source>
        <dbReference type="Pfam" id="PF14759"/>
    </source>
</evidence>
<dbReference type="PRINTS" id="PR00411">
    <property type="entry name" value="PNDRDTASEI"/>
</dbReference>
<evidence type="ECO:0000313" key="7">
    <source>
        <dbReference type="EMBL" id="MFC0582402.1"/>
    </source>
</evidence>
<evidence type="ECO:0000313" key="8">
    <source>
        <dbReference type="Proteomes" id="UP001589862"/>
    </source>
</evidence>
<dbReference type="PRINTS" id="PR00368">
    <property type="entry name" value="FADPNR"/>
</dbReference>
<dbReference type="Proteomes" id="UP001589862">
    <property type="component" value="Unassembled WGS sequence"/>
</dbReference>
<dbReference type="InterPro" id="IPR016156">
    <property type="entry name" value="FAD/NAD-linked_Rdtase_dimer_sf"/>
</dbReference>
<proteinExistence type="predicted"/>
<protein>
    <submittedName>
        <fullName evidence="7">NAD(P)/FAD-dependent oxidoreductase</fullName>
    </submittedName>
</protein>
<evidence type="ECO:0000256" key="1">
    <source>
        <dbReference type="ARBA" id="ARBA00001974"/>
    </source>
</evidence>
<dbReference type="PANTHER" id="PTHR43557:SF2">
    <property type="entry name" value="RIESKE DOMAIN-CONTAINING PROTEIN-RELATED"/>
    <property type="match status" value="1"/>
</dbReference>
<dbReference type="Pfam" id="PF14759">
    <property type="entry name" value="Reductase_C"/>
    <property type="match status" value="1"/>
</dbReference>